<protein>
    <recommendedName>
        <fullName evidence="1">DUF2828 domain-containing protein</fullName>
    </recommendedName>
</protein>
<keyword evidence="3" id="KW-1185">Reference proteome</keyword>
<organism evidence="2 3">
    <name type="scientific">Cristinia sonorae</name>
    <dbReference type="NCBI Taxonomy" id="1940300"/>
    <lineage>
        <taxon>Eukaryota</taxon>
        <taxon>Fungi</taxon>
        <taxon>Dikarya</taxon>
        <taxon>Basidiomycota</taxon>
        <taxon>Agaricomycotina</taxon>
        <taxon>Agaricomycetes</taxon>
        <taxon>Agaricomycetidae</taxon>
        <taxon>Agaricales</taxon>
        <taxon>Pleurotineae</taxon>
        <taxon>Stephanosporaceae</taxon>
        <taxon>Cristinia</taxon>
    </lineage>
</organism>
<dbReference type="Proteomes" id="UP000813824">
    <property type="component" value="Unassembled WGS sequence"/>
</dbReference>
<evidence type="ECO:0000313" key="3">
    <source>
        <dbReference type="Proteomes" id="UP000813824"/>
    </source>
</evidence>
<accession>A0A8K0UQ51</accession>
<evidence type="ECO:0000259" key="1">
    <source>
        <dbReference type="Pfam" id="PF11443"/>
    </source>
</evidence>
<dbReference type="InterPro" id="IPR058580">
    <property type="entry name" value="DUF2828"/>
</dbReference>
<sequence>MVNEPRAQTGHGRKLLPRKVKARSLREKRFAELHGTLLPKLANTRSFRALYVFVADLFVDQLVKYILVLDRLTALPPGPQSVKERQALSRQISLAGKWGSTPSNSRQAYEYLHRYHDAHTLPEGVQDPERAFHCIRLPSSRFPIRSLHSPLVLPTLGS</sequence>
<dbReference type="EMBL" id="JAEVFJ010000012">
    <property type="protein sequence ID" value="KAH8101614.1"/>
    <property type="molecule type" value="Genomic_DNA"/>
</dbReference>
<reference evidence="2" key="1">
    <citation type="journal article" date="2021" name="New Phytol.">
        <title>Evolutionary innovations through gain and loss of genes in the ectomycorrhizal Boletales.</title>
        <authorList>
            <person name="Wu G."/>
            <person name="Miyauchi S."/>
            <person name="Morin E."/>
            <person name="Kuo A."/>
            <person name="Drula E."/>
            <person name="Varga T."/>
            <person name="Kohler A."/>
            <person name="Feng B."/>
            <person name="Cao Y."/>
            <person name="Lipzen A."/>
            <person name="Daum C."/>
            <person name="Hundley H."/>
            <person name="Pangilinan J."/>
            <person name="Johnson J."/>
            <person name="Barry K."/>
            <person name="LaButti K."/>
            <person name="Ng V."/>
            <person name="Ahrendt S."/>
            <person name="Min B."/>
            <person name="Choi I.G."/>
            <person name="Park H."/>
            <person name="Plett J.M."/>
            <person name="Magnuson J."/>
            <person name="Spatafora J.W."/>
            <person name="Nagy L.G."/>
            <person name="Henrissat B."/>
            <person name="Grigoriev I.V."/>
            <person name="Yang Z.L."/>
            <person name="Xu J."/>
            <person name="Martin F.M."/>
        </authorList>
    </citation>
    <scope>NUCLEOTIDE SEQUENCE</scope>
    <source>
        <strain evidence="2">KKN 215</strain>
    </source>
</reference>
<gene>
    <name evidence="2" type="ORF">BXZ70DRAFT_105347</name>
</gene>
<feature type="domain" description="DUF2828" evidence="1">
    <location>
        <begin position="18"/>
        <end position="105"/>
    </location>
</feature>
<comment type="caution">
    <text evidence="2">The sequence shown here is derived from an EMBL/GenBank/DDBJ whole genome shotgun (WGS) entry which is preliminary data.</text>
</comment>
<dbReference type="AlphaFoldDB" id="A0A8K0UQ51"/>
<proteinExistence type="predicted"/>
<name>A0A8K0UQ51_9AGAR</name>
<dbReference type="Pfam" id="PF11443">
    <property type="entry name" value="DUF2828"/>
    <property type="match status" value="1"/>
</dbReference>
<evidence type="ECO:0000313" key="2">
    <source>
        <dbReference type="EMBL" id="KAH8101614.1"/>
    </source>
</evidence>